<evidence type="ECO:0000256" key="2">
    <source>
        <dbReference type="SAM" id="Phobius"/>
    </source>
</evidence>
<organism evidence="4 5">
    <name type="scientific">Candidatus Accumulibacter cognatus</name>
    <dbReference type="NCBI Taxonomy" id="2954383"/>
    <lineage>
        <taxon>Bacteria</taxon>
        <taxon>Pseudomonadati</taxon>
        <taxon>Pseudomonadota</taxon>
        <taxon>Betaproteobacteria</taxon>
        <taxon>Candidatus Accumulibacter</taxon>
    </lineage>
</organism>
<evidence type="ECO:0000259" key="3">
    <source>
        <dbReference type="Pfam" id="PF14257"/>
    </source>
</evidence>
<dbReference type="EMBL" id="JDST02000049">
    <property type="protein sequence ID" value="KFB76631.1"/>
    <property type="molecule type" value="Genomic_DNA"/>
</dbReference>
<keyword evidence="2" id="KW-0472">Membrane</keyword>
<evidence type="ECO:0000256" key="1">
    <source>
        <dbReference type="SAM" id="Coils"/>
    </source>
</evidence>
<sequence length="276" mass="30439">MRFPFLLSIALLTLPGCGNHAETSSLAVPAAAVQGQSPGEKRAARNPSIAYEHSLHLDVHEDKIGSVYEAVQAACREATADQCVLLESRLDTGNHASATLRLRARPTGIEKLLTLLSIQGGVTHISRTAEDLAQPMADHSRKLAMLHDYRSRLEVLRVRAGSNIDSLIRINKELAQVQNDIEALDGEIARLRQRVETEILNVHLDAVHHRSFMRPLSQALANFTSHLSEGLSSAITGLAYVIPWSIMLFVFAWGAGKLWGRSKRARARHDLGREDR</sequence>
<name>A0A080M6P5_9PROT</name>
<keyword evidence="2" id="KW-1133">Transmembrane helix</keyword>
<dbReference type="RefSeq" id="WP_034949228.1">
    <property type="nucleotide sequence ID" value="NZ_JDST02000049.1"/>
</dbReference>
<keyword evidence="1" id="KW-0175">Coiled coil</keyword>
<dbReference type="InterPro" id="IPR025645">
    <property type="entry name" value="DUF4349"/>
</dbReference>
<reference evidence="4" key="1">
    <citation type="submission" date="2014-02" db="EMBL/GenBank/DDBJ databases">
        <title>Expanding our view of genomic diversity in Candidatus Accumulibacter clades.</title>
        <authorList>
            <person name="Skennerton C.T."/>
            <person name="Barr J.J."/>
            <person name="Slater F.R."/>
            <person name="Bond P.L."/>
            <person name="Tyson G.W."/>
        </authorList>
    </citation>
    <scope>NUCLEOTIDE SEQUENCE [LARGE SCALE GENOMIC DNA]</scope>
</reference>
<evidence type="ECO:0000313" key="4">
    <source>
        <dbReference type="EMBL" id="KFB76631.1"/>
    </source>
</evidence>
<feature type="transmembrane region" description="Helical" evidence="2">
    <location>
        <begin position="237"/>
        <end position="259"/>
    </location>
</feature>
<feature type="coiled-coil region" evidence="1">
    <location>
        <begin position="167"/>
        <end position="201"/>
    </location>
</feature>
<dbReference type="STRING" id="1453999.AW06_002268"/>
<gene>
    <name evidence="4" type="ORF">AW06_002268</name>
</gene>
<dbReference type="Pfam" id="PF14257">
    <property type="entry name" value="DUF4349"/>
    <property type="match status" value="1"/>
</dbReference>
<evidence type="ECO:0000313" key="5">
    <source>
        <dbReference type="Proteomes" id="UP000021315"/>
    </source>
</evidence>
<dbReference type="AlphaFoldDB" id="A0A080M6P5"/>
<proteinExistence type="predicted"/>
<dbReference type="Proteomes" id="UP000021315">
    <property type="component" value="Unassembled WGS sequence"/>
</dbReference>
<feature type="domain" description="DUF4349" evidence="3">
    <location>
        <begin position="48"/>
        <end position="253"/>
    </location>
</feature>
<protein>
    <recommendedName>
        <fullName evidence="3">DUF4349 domain-containing protein</fullName>
    </recommendedName>
</protein>
<comment type="caution">
    <text evidence="4">The sequence shown here is derived from an EMBL/GenBank/DDBJ whole genome shotgun (WGS) entry which is preliminary data.</text>
</comment>
<keyword evidence="5" id="KW-1185">Reference proteome</keyword>
<keyword evidence="2" id="KW-0812">Transmembrane</keyword>
<accession>A0A080M6P5</accession>